<dbReference type="GO" id="GO:0008270">
    <property type="term" value="F:zinc ion binding"/>
    <property type="evidence" value="ECO:0007669"/>
    <property type="project" value="UniProtKB-UniRule"/>
</dbReference>
<dbReference type="HAMAP" id="MF_01428">
    <property type="entry name" value="Glu_Q_tRNA_synth"/>
    <property type="match status" value="1"/>
</dbReference>
<reference evidence="10" key="2">
    <citation type="submission" date="2021-04" db="EMBL/GenBank/DDBJ databases">
        <authorList>
            <person name="Gilroy R."/>
        </authorList>
    </citation>
    <scope>NUCLEOTIDE SEQUENCE</scope>
    <source>
        <strain evidence="10">CHK189-11263</strain>
    </source>
</reference>
<evidence type="ECO:0000256" key="1">
    <source>
        <dbReference type="ARBA" id="ARBA00022598"/>
    </source>
</evidence>
<name>A0A9D2MD47_9FIRM</name>
<comment type="cofactor">
    <cofactor evidence="7">
        <name>Zn(2+)</name>
        <dbReference type="ChEBI" id="CHEBI:29105"/>
    </cofactor>
    <text evidence="7">Binds 1 zinc ion per subunit.</text>
</comment>
<feature type="binding site" evidence="7">
    <location>
        <position position="108"/>
    </location>
    <ligand>
        <name>Zn(2+)</name>
        <dbReference type="ChEBI" id="CHEBI:29105"/>
    </ligand>
</feature>
<feature type="binding site" evidence="7">
    <location>
        <position position="212"/>
    </location>
    <ligand>
        <name>L-glutamate</name>
        <dbReference type="ChEBI" id="CHEBI:29985"/>
    </ligand>
</feature>
<dbReference type="EC" id="6.1.1.-" evidence="7"/>
<evidence type="ECO:0000313" key="11">
    <source>
        <dbReference type="Proteomes" id="UP000824208"/>
    </source>
</evidence>
<dbReference type="GO" id="GO:0005829">
    <property type="term" value="C:cytosol"/>
    <property type="evidence" value="ECO:0007669"/>
    <property type="project" value="TreeGrafter"/>
</dbReference>
<evidence type="ECO:0000256" key="7">
    <source>
        <dbReference type="HAMAP-Rule" id="MF_01428"/>
    </source>
</evidence>
<feature type="short sequence motif" description="'HIGH' region" evidence="7">
    <location>
        <begin position="11"/>
        <end position="21"/>
    </location>
</feature>
<evidence type="ECO:0000256" key="6">
    <source>
        <dbReference type="ARBA" id="ARBA00023146"/>
    </source>
</evidence>
<evidence type="ECO:0000259" key="9">
    <source>
        <dbReference type="Pfam" id="PF00749"/>
    </source>
</evidence>
<dbReference type="InterPro" id="IPR001412">
    <property type="entry name" value="aa-tRNA-synth_I_CS"/>
</dbReference>
<comment type="similarity">
    <text evidence="7">Belongs to the class-I aminoacyl-tRNA synthetase family. GluQ subfamily.</text>
</comment>
<evidence type="ECO:0000256" key="4">
    <source>
        <dbReference type="ARBA" id="ARBA00022833"/>
    </source>
</evidence>
<dbReference type="NCBIfam" id="NF004314">
    <property type="entry name" value="PRK05710.1-3"/>
    <property type="match status" value="1"/>
</dbReference>
<dbReference type="AlphaFoldDB" id="A0A9D2MD47"/>
<feature type="domain" description="Glutamyl/glutaminyl-tRNA synthetase class Ib catalytic" evidence="9">
    <location>
        <begin position="5"/>
        <end position="258"/>
    </location>
</feature>
<dbReference type="GO" id="GO:0005524">
    <property type="term" value="F:ATP binding"/>
    <property type="evidence" value="ECO:0007669"/>
    <property type="project" value="UniProtKB-KW"/>
</dbReference>
<keyword evidence="8" id="KW-0648">Protein biosynthesis</keyword>
<evidence type="ECO:0000256" key="5">
    <source>
        <dbReference type="ARBA" id="ARBA00022840"/>
    </source>
</evidence>
<dbReference type="InterPro" id="IPR014729">
    <property type="entry name" value="Rossmann-like_a/b/a_fold"/>
</dbReference>
<dbReference type="Gene3D" id="3.40.50.620">
    <property type="entry name" value="HUPs"/>
    <property type="match status" value="1"/>
</dbReference>
<feature type="binding site" evidence="7">
    <location>
        <begin position="8"/>
        <end position="12"/>
    </location>
    <ligand>
        <name>L-glutamate</name>
        <dbReference type="ChEBI" id="CHEBI:29985"/>
    </ligand>
</feature>
<accession>A0A9D2MD47</accession>
<comment type="caution">
    <text evidence="10">The sequence shown here is derived from an EMBL/GenBank/DDBJ whole genome shotgun (WGS) entry which is preliminary data.</text>
</comment>
<dbReference type="PANTHER" id="PTHR43311">
    <property type="entry name" value="GLUTAMATE--TRNA LIGASE"/>
    <property type="match status" value="1"/>
</dbReference>
<keyword evidence="2 7" id="KW-0479">Metal-binding</keyword>
<dbReference type="InterPro" id="IPR020058">
    <property type="entry name" value="Glu/Gln-tRNA-synth_Ib_cat-dom"/>
</dbReference>
<dbReference type="InterPro" id="IPR000924">
    <property type="entry name" value="Glu/Gln-tRNA-synth"/>
</dbReference>
<feature type="binding site" evidence="7">
    <location>
        <position position="253"/>
    </location>
    <ligand>
        <name>ATP</name>
        <dbReference type="ChEBI" id="CHEBI:30616"/>
    </ligand>
</feature>
<dbReference type="GO" id="GO:0006400">
    <property type="term" value="P:tRNA modification"/>
    <property type="evidence" value="ECO:0007669"/>
    <property type="project" value="InterPro"/>
</dbReference>
<dbReference type="Proteomes" id="UP000824208">
    <property type="component" value="Unassembled WGS sequence"/>
</dbReference>
<keyword evidence="5 7" id="KW-0067">ATP-binding</keyword>
<feature type="binding site" evidence="7">
    <location>
        <position position="130"/>
    </location>
    <ligand>
        <name>Zn(2+)</name>
        <dbReference type="ChEBI" id="CHEBI:29105"/>
    </ligand>
</feature>
<reference evidence="10" key="1">
    <citation type="journal article" date="2021" name="PeerJ">
        <title>Extensive microbial diversity within the chicken gut microbiome revealed by metagenomics and culture.</title>
        <authorList>
            <person name="Gilroy R."/>
            <person name="Ravi A."/>
            <person name="Getino M."/>
            <person name="Pursley I."/>
            <person name="Horton D.L."/>
            <person name="Alikhan N.F."/>
            <person name="Baker D."/>
            <person name="Gharbi K."/>
            <person name="Hall N."/>
            <person name="Watson M."/>
            <person name="Adriaenssens E.M."/>
            <person name="Foster-Nyarko E."/>
            <person name="Jarju S."/>
            <person name="Secka A."/>
            <person name="Antonio M."/>
            <person name="Oren A."/>
            <person name="Chaudhuri R.R."/>
            <person name="La Ragione R."/>
            <person name="Hildebrand F."/>
            <person name="Pallen M.J."/>
        </authorList>
    </citation>
    <scope>NUCLEOTIDE SEQUENCE</scope>
    <source>
        <strain evidence="10">CHK189-11263</strain>
    </source>
</reference>
<dbReference type="PROSITE" id="PS00178">
    <property type="entry name" value="AA_TRNA_LIGASE_I"/>
    <property type="match status" value="1"/>
</dbReference>
<feature type="binding site" evidence="7">
    <location>
        <position position="44"/>
    </location>
    <ligand>
        <name>L-glutamate</name>
        <dbReference type="ChEBI" id="CHEBI:29985"/>
    </ligand>
</feature>
<dbReference type="GO" id="GO:0006424">
    <property type="term" value="P:glutamyl-tRNA aminoacylation"/>
    <property type="evidence" value="ECO:0007669"/>
    <property type="project" value="InterPro"/>
</dbReference>
<keyword evidence="4 7" id="KW-0862">Zinc</keyword>
<keyword evidence="6 7" id="KW-0030">Aminoacyl-tRNA synthetase</keyword>
<dbReference type="EMBL" id="DWYC01000088">
    <property type="protein sequence ID" value="HJB57923.1"/>
    <property type="molecule type" value="Genomic_DNA"/>
</dbReference>
<dbReference type="Pfam" id="PF00749">
    <property type="entry name" value="tRNA-synt_1c"/>
    <property type="match status" value="1"/>
</dbReference>
<protein>
    <recommendedName>
        <fullName evidence="7">Glutamyl-Q tRNA(Asp) synthetase</fullName>
        <shortName evidence="7">Glu-Q-RSs</shortName>
        <ecNumber evidence="7">6.1.1.-</ecNumber>
    </recommendedName>
</protein>
<evidence type="ECO:0000256" key="3">
    <source>
        <dbReference type="ARBA" id="ARBA00022741"/>
    </source>
</evidence>
<evidence type="ECO:0000313" key="10">
    <source>
        <dbReference type="EMBL" id="HJB57923.1"/>
    </source>
</evidence>
<keyword evidence="1 7" id="KW-0436">Ligase</keyword>
<feature type="short sequence motif" description="'KMSKS' region" evidence="7">
    <location>
        <begin position="250"/>
        <end position="254"/>
    </location>
</feature>
<evidence type="ECO:0000256" key="2">
    <source>
        <dbReference type="ARBA" id="ARBA00022723"/>
    </source>
</evidence>
<evidence type="ECO:0000256" key="8">
    <source>
        <dbReference type="RuleBase" id="RU363037"/>
    </source>
</evidence>
<dbReference type="NCBIfam" id="NF004315">
    <property type="entry name" value="PRK05710.1-4"/>
    <property type="match status" value="1"/>
</dbReference>
<dbReference type="InterPro" id="IPR049940">
    <property type="entry name" value="GluQ/Sye"/>
</dbReference>
<dbReference type="GO" id="GO:0004818">
    <property type="term" value="F:glutamate-tRNA ligase activity"/>
    <property type="evidence" value="ECO:0007669"/>
    <property type="project" value="TreeGrafter"/>
</dbReference>
<comment type="function">
    <text evidence="7">Catalyzes the tRNA-independent activation of glutamate in presence of ATP and the subsequent transfer of glutamate onto a tRNA(Asp). Glutamate is transferred on the 2-amino-5-(4,5-dihydroxy-2-cyclopenten-1-yl) moiety of the queuosine in the wobble position of the QUC anticodon.</text>
</comment>
<dbReference type="PRINTS" id="PR00987">
    <property type="entry name" value="TRNASYNTHGLU"/>
</dbReference>
<proteinExistence type="inferred from homology"/>
<feature type="binding site" evidence="7">
    <location>
        <position position="110"/>
    </location>
    <ligand>
        <name>Zn(2+)</name>
        <dbReference type="ChEBI" id="CHEBI:29105"/>
    </ligand>
</feature>
<dbReference type="SUPFAM" id="SSF52374">
    <property type="entry name" value="Nucleotidylyl transferase"/>
    <property type="match status" value="1"/>
</dbReference>
<keyword evidence="3 7" id="KW-0547">Nucleotide-binding</keyword>
<feature type="binding site" evidence="7">
    <location>
        <position position="134"/>
    </location>
    <ligand>
        <name>Zn(2+)</name>
        <dbReference type="ChEBI" id="CHEBI:29105"/>
    </ligand>
</feature>
<feature type="binding site" evidence="7">
    <location>
        <position position="194"/>
    </location>
    <ligand>
        <name>L-glutamate</name>
        <dbReference type="ChEBI" id="CHEBI:29985"/>
    </ligand>
</feature>
<sequence length="317" mass="35455">MGRELRGRFAPSPSGRMHAGNLFTALLAWLSVRSRGGTMVLRMEDLDPDRCREEYARVLAGDLEWLGLDWDEGYGTGGARGPYLQSERTDCYAACFRSLEERGLVYPCFCTRAERLAASAPHRADGQAVYGGRCRNLTGGERARLAQTRRPAWRVRVPEEDVSFSDGHLGVYRENLARDCGDFIVRRSDGVYAYQLAVTADDGAMAITQVVRGSDLLSSTPRQLYLYRLLGLDAPEFYHVPLLCAADGRRLSKRDGDLDLGALRARFSPEALTGRLAWLAGLLERPEPVEPRELIPSFSWEKIPREDILVPKGLFEK</sequence>
<dbReference type="InterPro" id="IPR022380">
    <property type="entry name" value="Glu-Q_tRNA(Asp)_Synthase"/>
</dbReference>
<dbReference type="NCBIfam" id="TIGR03838">
    <property type="entry name" value="queuosine_YadB"/>
    <property type="match status" value="1"/>
</dbReference>
<gene>
    <name evidence="10" type="primary">gluQRS</name>
    <name evidence="7" type="synonym">gluQ</name>
    <name evidence="10" type="ORF">H9714_10270</name>
</gene>
<organism evidence="10 11">
    <name type="scientific">Candidatus Flavonifractor intestinipullorum</name>
    <dbReference type="NCBI Taxonomy" id="2838587"/>
    <lineage>
        <taxon>Bacteria</taxon>
        <taxon>Bacillati</taxon>
        <taxon>Bacillota</taxon>
        <taxon>Clostridia</taxon>
        <taxon>Eubacteriales</taxon>
        <taxon>Oscillospiraceae</taxon>
        <taxon>Flavonifractor</taxon>
    </lineage>
</organism>
<dbReference type="PANTHER" id="PTHR43311:SF1">
    <property type="entry name" value="GLUTAMYL-Q TRNA(ASP) SYNTHETASE"/>
    <property type="match status" value="1"/>
</dbReference>